<dbReference type="Proteomes" id="UP000700212">
    <property type="component" value="Unassembled WGS sequence"/>
</dbReference>
<dbReference type="EMBL" id="DYTV01000015">
    <property type="protein sequence ID" value="HJH10368.1"/>
    <property type="molecule type" value="Genomic_DNA"/>
</dbReference>
<keyword evidence="3" id="KW-0687">Ribonucleoprotein</keyword>
<dbReference type="InterPro" id="IPR014719">
    <property type="entry name" value="Ribosomal_bL12_C/ClpS-like"/>
</dbReference>
<dbReference type="Gene3D" id="3.30.1390.10">
    <property type="match status" value="1"/>
</dbReference>
<organism evidence="3 4">
    <name type="scientific">Metalysinibacillus jejuensis</name>
    <dbReference type="NCBI Taxonomy" id="914327"/>
    <lineage>
        <taxon>Bacteria</taxon>
        <taxon>Bacillati</taxon>
        <taxon>Bacillota</taxon>
        <taxon>Bacilli</taxon>
        <taxon>Bacillales</taxon>
        <taxon>Caryophanaceae</taxon>
        <taxon>Metalysinibacillus</taxon>
    </lineage>
</organism>
<reference evidence="3" key="2">
    <citation type="submission" date="2021-09" db="EMBL/GenBank/DDBJ databases">
        <authorList>
            <person name="Gilroy R."/>
        </authorList>
    </citation>
    <scope>NUCLEOTIDE SEQUENCE</scope>
    <source>
        <strain evidence="3">CHK160-4876</strain>
    </source>
</reference>
<feature type="domain" description="Large ribosomal subunit protein bL12 C-terminal" evidence="2">
    <location>
        <begin position="52"/>
        <end position="85"/>
    </location>
</feature>
<accession>A0A921T492</accession>
<protein>
    <submittedName>
        <fullName evidence="3">Ribosomal protein L7/L12</fullName>
    </submittedName>
</protein>
<keyword evidence="1" id="KW-1133">Transmembrane helix</keyword>
<reference evidence="3" key="1">
    <citation type="journal article" date="2021" name="PeerJ">
        <title>Extensive microbial diversity within the chicken gut microbiome revealed by metagenomics and culture.</title>
        <authorList>
            <person name="Gilroy R."/>
            <person name="Ravi A."/>
            <person name="Getino M."/>
            <person name="Pursley I."/>
            <person name="Horton D.L."/>
            <person name="Alikhan N.F."/>
            <person name="Baker D."/>
            <person name="Gharbi K."/>
            <person name="Hall N."/>
            <person name="Watson M."/>
            <person name="Adriaenssens E.M."/>
            <person name="Foster-Nyarko E."/>
            <person name="Jarju S."/>
            <person name="Secka A."/>
            <person name="Antonio M."/>
            <person name="Oren A."/>
            <person name="Chaudhuri R.R."/>
            <person name="La Ragione R."/>
            <person name="Hildebrand F."/>
            <person name="Pallen M.J."/>
        </authorList>
    </citation>
    <scope>NUCLEOTIDE SEQUENCE</scope>
    <source>
        <strain evidence="3">CHK160-4876</strain>
    </source>
</reference>
<gene>
    <name evidence="3" type="ORF">K8V30_01525</name>
</gene>
<keyword evidence="3" id="KW-0689">Ribosomal protein</keyword>
<dbReference type="GO" id="GO:0006412">
    <property type="term" value="P:translation"/>
    <property type="evidence" value="ECO:0007669"/>
    <property type="project" value="InterPro"/>
</dbReference>
<name>A0A921T492_9BACL</name>
<dbReference type="Pfam" id="PF00542">
    <property type="entry name" value="Ribosomal_L12"/>
    <property type="match status" value="1"/>
</dbReference>
<evidence type="ECO:0000313" key="3">
    <source>
        <dbReference type="EMBL" id="HJH10368.1"/>
    </source>
</evidence>
<dbReference type="AlphaFoldDB" id="A0A921T492"/>
<proteinExistence type="predicted"/>
<keyword evidence="1" id="KW-0812">Transmembrane</keyword>
<keyword evidence="1" id="KW-0472">Membrane</keyword>
<feature type="transmembrane region" description="Helical" evidence="1">
    <location>
        <begin position="6"/>
        <end position="23"/>
    </location>
</feature>
<evidence type="ECO:0000256" key="1">
    <source>
        <dbReference type="SAM" id="Phobius"/>
    </source>
</evidence>
<comment type="caution">
    <text evidence="3">The sequence shown here is derived from an EMBL/GenBank/DDBJ whole genome shotgun (WGS) entry which is preliminary data.</text>
</comment>
<dbReference type="GO" id="GO:0005840">
    <property type="term" value="C:ribosome"/>
    <property type="evidence" value="ECO:0007669"/>
    <property type="project" value="UniProtKB-KW"/>
</dbReference>
<evidence type="ECO:0000313" key="4">
    <source>
        <dbReference type="Proteomes" id="UP000700212"/>
    </source>
</evidence>
<evidence type="ECO:0000259" key="2">
    <source>
        <dbReference type="Pfam" id="PF00542"/>
    </source>
</evidence>
<dbReference type="InterPro" id="IPR013823">
    <property type="entry name" value="Ribosomal_bL12_C"/>
</dbReference>
<sequence length="86" mass="9504">MDLSTVTVILALFIIAMLIFLLLTRHKEPKPPIDIATAYPHVEELVKQAFAAGTNEVKIVKMVREQTGAGLLEAKLYVDEVKASIQ</sequence>
<dbReference type="GO" id="GO:0003735">
    <property type="term" value="F:structural constituent of ribosome"/>
    <property type="evidence" value="ECO:0007669"/>
    <property type="project" value="InterPro"/>
</dbReference>